<organism evidence="2 3">
    <name type="scientific">Exidia glandulosa HHB12029</name>
    <dbReference type="NCBI Taxonomy" id="1314781"/>
    <lineage>
        <taxon>Eukaryota</taxon>
        <taxon>Fungi</taxon>
        <taxon>Dikarya</taxon>
        <taxon>Basidiomycota</taxon>
        <taxon>Agaricomycotina</taxon>
        <taxon>Agaricomycetes</taxon>
        <taxon>Auriculariales</taxon>
        <taxon>Exidiaceae</taxon>
        <taxon>Exidia</taxon>
    </lineage>
</organism>
<accession>A0A165AVE1</accession>
<dbReference type="OrthoDB" id="10014216at2759"/>
<evidence type="ECO:0000313" key="2">
    <source>
        <dbReference type="EMBL" id="KZV79440.1"/>
    </source>
</evidence>
<dbReference type="PANTHER" id="PTHR28181:SF2">
    <property type="entry name" value="PHOSPHORIC MONOESTER HYDROLASE"/>
    <property type="match status" value="1"/>
</dbReference>
<dbReference type="InterPro" id="IPR023214">
    <property type="entry name" value="HAD_sf"/>
</dbReference>
<proteinExistence type="predicted"/>
<evidence type="ECO:0000313" key="3">
    <source>
        <dbReference type="Proteomes" id="UP000077266"/>
    </source>
</evidence>
<dbReference type="InterPro" id="IPR050849">
    <property type="entry name" value="HAD-like_hydrolase_phosphatase"/>
</dbReference>
<name>A0A165AVE1_EXIGL</name>
<dbReference type="AlphaFoldDB" id="A0A165AVE1"/>
<dbReference type="Gene3D" id="3.90.1470.20">
    <property type="match status" value="1"/>
</dbReference>
<dbReference type="GO" id="GO:0016791">
    <property type="term" value="F:phosphatase activity"/>
    <property type="evidence" value="ECO:0007669"/>
    <property type="project" value="InterPro"/>
</dbReference>
<dbReference type="PANTHER" id="PTHR28181">
    <property type="entry name" value="UPF0655 PROTEIN YCR015C"/>
    <property type="match status" value="1"/>
</dbReference>
<dbReference type="NCBIfam" id="TIGR01489">
    <property type="entry name" value="DKMTPPase-SF"/>
    <property type="match status" value="1"/>
</dbReference>
<keyword evidence="1" id="KW-0378">Hydrolase</keyword>
<reference evidence="2 3" key="1">
    <citation type="journal article" date="2016" name="Mol. Biol. Evol.">
        <title>Comparative Genomics of Early-Diverging Mushroom-Forming Fungi Provides Insights into the Origins of Lignocellulose Decay Capabilities.</title>
        <authorList>
            <person name="Nagy L.G."/>
            <person name="Riley R."/>
            <person name="Tritt A."/>
            <person name="Adam C."/>
            <person name="Daum C."/>
            <person name="Floudas D."/>
            <person name="Sun H."/>
            <person name="Yadav J.S."/>
            <person name="Pangilinan J."/>
            <person name="Larsson K.H."/>
            <person name="Matsuura K."/>
            <person name="Barry K."/>
            <person name="Labutti K."/>
            <person name="Kuo R."/>
            <person name="Ohm R.A."/>
            <person name="Bhattacharya S.S."/>
            <person name="Shirouzu T."/>
            <person name="Yoshinaga Y."/>
            <person name="Martin F.M."/>
            <person name="Grigoriev I.V."/>
            <person name="Hibbett D.S."/>
        </authorList>
    </citation>
    <scope>NUCLEOTIDE SEQUENCE [LARGE SCALE GENOMIC DNA]</scope>
    <source>
        <strain evidence="2 3">HHB12029</strain>
    </source>
</reference>
<dbReference type="InterPro" id="IPR036412">
    <property type="entry name" value="HAD-like_sf"/>
</dbReference>
<dbReference type="EMBL" id="KV426617">
    <property type="protein sequence ID" value="KZV79440.1"/>
    <property type="molecule type" value="Genomic_DNA"/>
</dbReference>
<evidence type="ECO:0008006" key="4">
    <source>
        <dbReference type="Google" id="ProtNLM"/>
    </source>
</evidence>
<sequence>MSAASDPPQSTLPYPPLKDKAPFVVLSDWDGTITSFDSNDYLTDNFGMGLEARRKLNIEILHERLTFRDAFQSEMRSIPMTFEECKRIMVRDIRLDPHFVDFEAWCRAHDVPIVIVSSGMEPLIRAVLTSQVGEEDSKRIDIIANTTIVNEDGTWDISYRHPSSGFGHDKSQAILPYRDLPHRPFLFFLGDGVSDLSAARHADLLLVKQKEGGENDLAAYCRREGIPHVLFDDFRGALKVIMGIVQGDMTKEDVLAMGAIKA</sequence>
<dbReference type="NCBIfam" id="TIGR01488">
    <property type="entry name" value="HAD-SF-IB"/>
    <property type="match status" value="1"/>
</dbReference>
<protein>
    <recommendedName>
        <fullName evidence="4">HAD-like protein</fullName>
    </recommendedName>
</protein>
<gene>
    <name evidence="2" type="ORF">EXIGLDRAFT_688717</name>
</gene>
<dbReference type="FunCoup" id="A0A165AVE1">
    <property type="interactions" value="153"/>
</dbReference>
<dbReference type="InParanoid" id="A0A165AVE1"/>
<dbReference type="SUPFAM" id="SSF56784">
    <property type="entry name" value="HAD-like"/>
    <property type="match status" value="1"/>
</dbReference>
<dbReference type="STRING" id="1314781.A0A165AVE1"/>
<dbReference type="Pfam" id="PF12710">
    <property type="entry name" value="HAD"/>
    <property type="match status" value="1"/>
</dbReference>
<dbReference type="Gene3D" id="3.40.50.1000">
    <property type="entry name" value="HAD superfamily/HAD-like"/>
    <property type="match status" value="1"/>
</dbReference>
<dbReference type="InterPro" id="IPR006384">
    <property type="entry name" value="HAD_hydro_PyrdxlP_Pase-like"/>
</dbReference>
<keyword evidence="3" id="KW-1185">Reference proteome</keyword>
<dbReference type="Proteomes" id="UP000077266">
    <property type="component" value="Unassembled WGS sequence"/>
</dbReference>
<evidence type="ECO:0000256" key="1">
    <source>
        <dbReference type="ARBA" id="ARBA00022801"/>
    </source>
</evidence>